<dbReference type="PANTHER" id="PTHR46783">
    <property type="entry name" value="CYTOGLOBIN"/>
    <property type="match status" value="1"/>
</dbReference>
<feature type="domain" description="Globin" evidence="6">
    <location>
        <begin position="1"/>
        <end position="149"/>
    </location>
</feature>
<dbReference type="PROSITE" id="PS01033">
    <property type="entry name" value="GLOBIN"/>
    <property type="match status" value="1"/>
</dbReference>
<dbReference type="CDD" id="cd01040">
    <property type="entry name" value="Mb-like"/>
    <property type="match status" value="1"/>
</dbReference>
<reference evidence="7" key="1">
    <citation type="submission" date="2022-07" db="EMBL/GenBank/DDBJ databases">
        <authorList>
            <person name="Trinca V."/>
            <person name="Uliana J.V.C."/>
            <person name="Torres T.T."/>
            <person name="Ward R.J."/>
            <person name="Monesi N."/>
        </authorList>
    </citation>
    <scope>NUCLEOTIDE SEQUENCE</scope>
    <source>
        <strain evidence="7">HSMRA1968</strain>
        <tissue evidence="7">Whole embryos</tissue>
    </source>
</reference>
<evidence type="ECO:0000313" key="8">
    <source>
        <dbReference type="Proteomes" id="UP001151699"/>
    </source>
</evidence>
<evidence type="ECO:0000256" key="2">
    <source>
        <dbReference type="ARBA" id="ARBA00022617"/>
    </source>
</evidence>
<dbReference type="AlphaFoldDB" id="A0A9Q0MRU3"/>
<dbReference type="EMBL" id="WJQU01000004">
    <property type="protein sequence ID" value="KAJ6636000.1"/>
    <property type="molecule type" value="Genomic_DNA"/>
</dbReference>
<dbReference type="InterPro" id="IPR000971">
    <property type="entry name" value="Globin"/>
</dbReference>
<dbReference type="GO" id="GO:0005344">
    <property type="term" value="F:oxygen carrier activity"/>
    <property type="evidence" value="ECO:0007669"/>
    <property type="project" value="UniProtKB-KW"/>
</dbReference>
<comment type="caution">
    <text evidence="7">The sequence shown here is derived from an EMBL/GenBank/DDBJ whole genome shotgun (WGS) entry which is preliminary data.</text>
</comment>
<dbReference type="GO" id="GO:0005506">
    <property type="term" value="F:iron ion binding"/>
    <property type="evidence" value="ECO:0007669"/>
    <property type="project" value="InterPro"/>
</dbReference>
<evidence type="ECO:0000259" key="6">
    <source>
        <dbReference type="PROSITE" id="PS01033"/>
    </source>
</evidence>
<keyword evidence="5" id="KW-0561">Oxygen transport</keyword>
<dbReference type="GO" id="GO:0016491">
    <property type="term" value="F:oxidoreductase activity"/>
    <property type="evidence" value="ECO:0007669"/>
    <property type="project" value="TreeGrafter"/>
</dbReference>
<dbReference type="Pfam" id="PF00042">
    <property type="entry name" value="Globin"/>
    <property type="match status" value="1"/>
</dbReference>
<dbReference type="Gene3D" id="1.10.490.10">
    <property type="entry name" value="Globins"/>
    <property type="match status" value="1"/>
</dbReference>
<keyword evidence="3" id="KW-0479">Metal-binding</keyword>
<dbReference type="InterPro" id="IPR013314">
    <property type="entry name" value="Globin_lamprey/hagfish"/>
</dbReference>
<sequence length="150" mass="16968">MVTPDQIDIIQTTWKIPAANPVDSGEVILLKFFEKFPHNQQKFLAFKNLPLESLKGSKSFRTHAGRVVTVINDAIGVLGSPDAIAQLEEMWGKIGETHSKRKISKDSFNELKIVICEVLTAVCALDEVQQKAWDDLFSTIYEIIFKKYDQ</sequence>
<name>A0A9Q0MRU3_9DIPT</name>
<dbReference type="GO" id="GO:0020037">
    <property type="term" value="F:heme binding"/>
    <property type="evidence" value="ECO:0007669"/>
    <property type="project" value="InterPro"/>
</dbReference>
<evidence type="ECO:0000313" key="7">
    <source>
        <dbReference type="EMBL" id="KAJ6636000.1"/>
    </source>
</evidence>
<evidence type="ECO:0000256" key="4">
    <source>
        <dbReference type="ARBA" id="ARBA00023004"/>
    </source>
</evidence>
<organism evidence="7 8">
    <name type="scientific">Pseudolycoriella hygida</name>
    <dbReference type="NCBI Taxonomy" id="35572"/>
    <lineage>
        <taxon>Eukaryota</taxon>
        <taxon>Metazoa</taxon>
        <taxon>Ecdysozoa</taxon>
        <taxon>Arthropoda</taxon>
        <taxon>Hexapoda</taxon>
        <taxon>Insecta</taxon>
        <taxon>Pterygota</taxon>
        <taxon>Neoptera</taxon>
        <taxon>Endopterygota</taxon>
        <taxon>Diptera</taxon>
        <taxon>Nematocera</taxon>
        <taxon>Sciaroidea</taxon>
        <taxon>Sciaridae</taxon>
        <taxon>Pseudolycoriella</taxon>
    </lineage>
</organism>
<evidence type="ECO:0000256" key="3">
    <source>
        <dbReference type="ARBA" id="ARBA00022723"/>
    </source>
</evidence>
<keyword evidence="5" id="KW-0813">Transport</keyword>
<dbReference type="SUPFAM" id="SSF46458">
    <property type="entry name" value="Globin-like"/>
    <property type="match status" value="1"/>
</dbReference>
<dbReference type="InterPro" id="IPR012292">
    <property type="entry name" value="Globin/Proto"/>
</dbReference>
<protein>
    <submittedName>
        <fullName evidence="7">Globin CTT-VI</fullName>
    </submittedName>
</protein>
<evidence type="ECO:0000256" key="1">
    <source>
        <dbReference type="ARBA" id="ARBA00011245"/>
    </source>
</evidence>
<comment type="similarity">
    <text evidence="5">Belongs to the globin family.</text>
</comment>
<dbReference type="InterPro" id="IPR009050">
    <property type="entry name" value="Globin-like_sf"/>
</dbReference>
<keyword evidence="2 5" id="KW-0349">Heme</keyword>
<evidence type="ECO:0000256" key="5">
    <source>
        <dbReference type="RuleBase" id="RU000356"/>
    </source>
</evidence>
<dbReference type="Proteomes" id="UP001151699">
    <property type="component" value="Chromosome C"/>
</dbReference>
<keyword evidence="8" id="KW-1185">Reference proteome</keyword>
<comment type="subunit">
    <text evidence="1">Monomer.</text>
</comment>
<dbReference type="InterPro" id="IPR044399">
    <property type="entry name" value="Mb-like_M"/>
</dbReference>
<keyword evidence="4" id="KW-0408">Iron</keyword>
<proteinExistence type="inferred from homology"/>
<accession>A0A9Q0MRU3</accession>
<gene>
    <name evidence="7" type="primary">CTT-6</name>
    <name evidence="7" type="ORF">Bhyg_14586</name>
</gene>
<dbReference type="GO" id="GO:0019825">
    <property type="term" value="F:oxygen binding"/>
    <property type="evidence" value="ECO:0007669"/>
    <property type="project" value="InterPro"/>
</dbReference>
<dbReference type="PANTHER" id="PTHR46783:SF1">
    <property type="entry name" value="CYTOGLOBIN-1-RELATED"/>
    <property type="match status" value="1"/>
</dbReference>
<dbReference type="OrthoDB" id="7779786at2759"/>